<keyword evidence="3" id="KW-1185">Reference proteome</keyword>
<dbReference type="AlphaFoldDB" id="A0AAV7KMF4"/>
<feature type="transmembrane region" description="Helical" evidence="1">
    <location>
        <begin position="61"/>
        <end position="81"/>
    </location>
</feature>
<sequence>MISCPCGLRYIEGGTRKCWPAALIVCLPVQPFPLLPRPVRVYFSQFENADRLHGAAFDYDAYEIVFIYVMFWREIIILVLMKRREILMDKF</sequence>
<evidence type="ECO:0000313" key="2">
    <source>
        <dbReference type="EMBL" id="KAJ1080022.1"/>
    </source>
</evidence>
<reference evidence="2" key="1">
    <citation type="journal article" date="2022" name="bioRxiv">
        <title>Sequencing and chromosome-scale assembly of the giantPleurodeles waltlgenome.</title>
        <authorList>
            <person name="Brown T."/>
            <person name="Elewa A."/>
            <person name="Iarovenko S."/>
            <person name="Subramanian E."/>
            <person name="Araus A.J."/>
            <person name="Petzold A."/>
            <person name="Susuki M."/>
            <person name="Suzuki K.-i.T."/>
            <person name="Hayashi T."/>
            <person name="Toyoda A."/>
            <person name="Oliveira C."/>
            <person name="Osipova E."/>
            <person name="Leigh N.D."/>
            <person name="Simon A."/>
            <person name="Yun M.H."/>
        </authorList>
    </citation>
    <scope>NUCLEOTIDE SEQUENCE</scope>
    <source>
        <strain evidence="2">20211129_DDA</strain>
        <tissue evidence="2">Liver</tissue>
    </source>
</reference>
<gene>
    <name evidence="2" type="ORF">NDU88_000244</name>
</gene>
<dbReference type="Proteomes" id="UP001066276">
    <property type="component" value="Chromosome 12"/>
</dbReference>
<accession>A0AAV7KMF4</accession>
<name>A0AAV7KMF4_PLEWA</name>
<evidence type="ECO:0000256" key="1">
    <source>
        <dbReference type="SAM" id="Phobius"/>
    </source>
</evidence>
<evidence type="ECO:0000313" key="3">
    <source>
        <dbReference type="Proteomes" id="UP001066276"/>
    </source>
</evidence>
<keyword evidence="1" id="KW-0812">Transmembrane</keyword>
<dbReference type="EMBL" id="JANPWB010000016">
    <property type="protein sequence ID" value="KAJ1080022.1"/>
    <property type="molecule type" value="Genomic_DNA"/>
</dbReference>
<keyword evidence="1" id="KW-1133">Transmembrane helix</keyword>
<organism evidence="2 3">
    <name type="scientific">Pleurodeles waltl</name>
    <name type="common">Iberian ribbed newt</name>
    <dbReference type="NCBI Taxonomy" id="8319"/>
    <lineage>
        <taxon>Eukaryota</taxon>
        <taxon>Metazoa</taxon>
        <taxon>Chordata</taxon>
        <taxon>Craniata</taxon>
        <taxon>Vertebrata</taxon>
        <taxon>Euteleostomi</taxon>
        <taxon>Amphibia</taxon>
        <taxon>Batrachia</taxon>
        <taxon>Caudata</taxon>
        <taxon>Salamandroidea</taxon>
        <taxon>Salamandridae</taxon>
        <taxon>Pleurodelinae</taxon>
        <taxon>Pleurodeles</taxon>
    </lineage>
</organism>
<protein>
    <submittedName>
        <fullName evidence="2">Uncharacterized protein</fullName>
    </submittedName>
</protein>
<comment type="caution">
    <text evidence="2">The sequence shown here is derived from an EMBL/GenBank/DDBJ whole genome shotgun (WGS) entry which is preliminary data.</text>
</comment>
<proteinExistence type="predicted"/>
<keyword evidence="1" id="KW-0472">Membrane</keyword>